<reference evidence="2" key="2">
    <citation type="submission" date="2023-06" db="EMBL/GenBank/DDBJ databases">
        <authorList>
            <consortium name="Lawrence Berkeley National Laboratory"/>
            <person name="Haridas S."/>
            <person name="Hensen N."/>
            <person name="Bonometti L."/>
            <person name="Westerberg I."/>
            <person name="Brannstrom I.O."/>
            <person name="Guillou S."/>
            <person name="Cros-Aarteil S."/>
            <person name="Calhoun S."/>
            <person name="Kuo A."/>
            <person name="Mondo S."/>
            <person name="Pangilinan J."/>
            <person name="Riley R."/>
            <person name="LaButti K."/>
            <person name="Andreopoulos B."/>
            <person name="Lipzen A."/>
            <person name="Chen C."/>
            <person name="Yanf M."/>
            <person name="Daum C."/>
            <person name="Ng V."/>
            <person name="Clum A."/>
            <person name="Steindorff A."/>
            <person name="Ohm R."/>
            <person name="Martin F."/>
            <person name="Silar P."/>
            <person name="Natvig D."/>
            <person name="Lalanne C."/>
            <person name="Gautier V."/>
            <person name="Ament-velasquez S.L."/>
            <person name="Kruys A."/>
            <person name="Hutchinson M.I."/>
            <person name="Powell A.J."/>
            <person name="Barry K."/>
            <person name="Miller A.N."/>
            <person name="Grigoriev I.V."/>
            <person name="Debuchy R."/>
            <person name="Gladieux P."/>
            <person name="Thoren M.H."/>
            <person name="Johannesson H."/>
        </authorList>
    </citation>
    <scope>NUCLEOTIDE SEQUENCE</scope>
    <source>
        <strain evidence="2">CBS 232.78</strain>
    </source>
</reference>
<keyword evidence="3" id="KW-1185">Reference proteome</keyword>
<dbReference type="AlphaFoldDB" id="A0AAE0JYB8"/>
<feature type="non-terminal residue" evidence="2">
    <location>
        <position position="1"/>
    </location>
</feature>
<keyword evidence="1" id="KW-0812">Transmembrane</keyword>
<dbReference type="Proteomes" id="UP001285441">
    <property type="component" value="Unassembled WGS sequence"/>
</dbReference>
<keyword evidence="1" id="KW-0472">Membrane</keyword>
<name>A0AAE0JYB8_9PEZI</name>
<feature type="transmembrane region" description="Helical" evidence="1">
    <location>
        <begin position="12"/>
        <end position="30"/>
    </location>
</feature>
<feature type="transmembrane region" description="Helical" evidence="1">
    <location>
        <begin position="133"/>
        <end position="156"/>
    </location>
</feature>
<evidence type="ECO:0000256" key="1">
    <source>
        <dbReference type="SAM" id="Phobius"/>
    </source>
</evidence>
<comment type="caution">
    <text evidence="2">The sequence shown here is derived from an EMBL/GenBank/DDBJ whole genome shotgun (WGS) entry which is preliminary data.</text>
</comment>
<organism evidence="2 3">
    <name type="scientific">Podospora didyma</name>
    <dbReference type="NCBI Taxonomy" id="330526"/>
    <lineage>
        <taxon>Eukaryota</taxon>
        <taxon>Fungi</taxon>
        <taxon>Dikarya</taxon>
        <taxon>Ascomycota</taxon>
        <taxon>Pezizomycotina</taxon>
        <taxon>Sordariomycetes</taxon>
        <taxon>Sordariomycetidae</taxon>
        <taxon>Sordariales</taxon>
        <taxon>Podosporaceae</taxon>
        <taxon>Podospora</taxon>
    </lineage>
</organism>
<dbReference type="EMBL" id="JAULSW010000012">
    <property type="protein sequence ID" value="KAK3366574.1"/>
    <property type="molecule type" value="Genomic_DNA"/>
</dbReference>
<evidence type="ECO:0000313" key="3">
    <source>
        <dbReference type="Proteomes" id="UP001285441"/>
    </source>
</evidence>
<gene>
    <name evidence="2" type="ORF">B0H63DRAFT_405482</name>
</gene>
<reference evidence="2" key="1">
    <citation type="journal article" date="2023" name="Mol. Phylogenet. Evol.">
        <title>Genome-scale phylogeny and comparative genomics of the fungal order Sordariales.</title>
        <authorList>
            <person name="Hensen N."/>
            <person name="Bonometti L."/>
            <person name="Westerberg I."/>
            <person name="Brannstrom I.O."/>
            <person name="Guillou S."/>
            <person name="Cros-Aarteil S."/>
            <person name="Calhoun S."/>
            <person name="Haridas S."/>
            <person name="Kuo A."/>
            <person name="Mondo S."/>
            <person name="Pangilinan J."/>
            <person name="Riley R."/>
            <person name="LaButti K."/>
            <person name="Andreopoulos B."/>
            <person name="Lipzen A."/>
            <person name="Chen C."/>
            <person name="Yan M."/>
            <person name="Daum C."/>
            <person name="Ng V."/>
            <person name="Clum A."/>
            <person name="Steindorff A."/>
            <person name="Ohm R.A."/>
            <person name="Martin F."/>
            <person name="Silar P."/>
            <person name="Natvig D.O."/>
            <person name="Lalanne C."/>
            <person name="Gautier V."/>
            <person name="Ament-Velasquez S.L."/>
            <person name="Kruys A."/>
            <person name="Hutchinson M.I."/>
            <person name="Powell A.J."/>
            <person name="Barry K."/>
            <person name="Miller A.N."/>
            <person name="Grigoriev I.V."/>
            <person name="Debuchy R."/>
            <person name="Gladieux P."/>
            <person name="Hiltunen Thoren M."/>
            <person name="Johannesson H."/>
        </authorList>
    </citation>
    <scope>NUCLEOTIDE SEQUENCE</scope>
    <source>
        <strain evidence="2">CBS 232.78</strain>
    </source>
</reference>
<sequence>RFWLTRTAVVDFVFSILIIFISLAQVLSVTSPYRRGFGLLTWAAVLGCLGNFALGTRNWLLTLSLSKNLETVWNAQAIEVQSDIQTAFKCCGYFKLESPVFVTDQICLNTEVAGLMTGCIMDIVPIVDVRLRAIFTAHFGMVGIRFVMVMASLCWIKENKRLKSKSDEEKKVGKVGITQLSPYSKQMEAPSQSPPVNAAVIAKRRNGVIIGQGLFWMVRDPA</sequence>
<accession>A0AAE0JYB8</accession>
<feature type="transmembrane region" description="Helical" evidence="1">
    <location>
        <begin position="37"/>
        <end position="54"/>
    </location>
</feature>
<evidence type="ECO:0000313" key="2">
    <source>
        <dbReference type="EMBL" id="KAK3366574.1"/>
    </source>
</evidence>
<protein>
    <recommendedName>
        <fullName evidence="4">Tetraspanin</fullName>
    </recommendedName>
</protein>
<evidence type="ECO:0008006" key="4">
    <source>
        <dbReference type="Google" id="ProtNLM"/>
    </source>
</evidence>
<proteinExistence type="predicted"/>
<keyword evidence="1" id="KW-1133">Transmembrane helix</keyword>